<reference evidence="3 4" key="1">
    <citation type="submission" date="2019-08" db="EMBL/GenBank/DDBJ databases">
        <title>Archangium and Cystobacter genomes.</title>
        <authorList>
            <person name="Chen I.-C.K."/>
            <person name="Wielgoss S."/>
        </authorList>
    </citation>
    <scope>NUCLEOTIDE SEQUENCE [LARGE SCALE GENOMIC DNA]</scope>
    <source>
        <strain evidence="3 4">Cbm 6</strain>
    </source>
</reference>
<dbReference type="Proteomes" id="UP001611383">
    <property type="component" value="Chromosome"/>
</dbReference>
<sequence length="192" mass="21173">MNGWIALSLSLLLGQTTPTPAASTEAEAERAVQEAELNELRAELELLQAQMEAQQQEAQGRIQSLEQRQALESARAQELEQLRQEHLESLARGYDWLITTDQLLETGDFDIGPAVAYAQREISNALATASESGRGESVLLMESALARLATIDDLVGQRNIYPARRQLQDAGFELNRAWQLSLNLAGTTLVNQ</sequence>
<accession>A0ABY9WPU3</accession>
<gene>
    <name evidence="3" type="ORF">F0U60_17150</name>
</gene>
<feature type="signal peptide" evidence="2">
    <location>
        <begin position="1"/>
        <end position="21"/>
    </location>
</feature>
<feature type="coiled-coil region" evidence="1">
    <location>
        <begin position="23"/>
        <end position="82"/>
    </location>
</feature>
<proteinExistence type="predicted"/>
<dbReference type="EMBL" id="CP043494">
    <property type="protein sequence ID" value="WNG45633.1"/>
    <property type="molecule type" value="Genomic_DNA"/>
</dbReference>
<keyword evidence="1" id="KW-0175">Coiled coil</keyword>
<protein>
    <submittedName>
        <fullName evidence="3">Uncharacterized protein</fullName>
    </submittedName>
</protein>
<evidence type="ECO:0000313" key="3">
    <source>
        <dbReference type="EMBL" id="WNG45633.1"/>
    </source>
</evidence>
<feature type="chain" id="PRO_5045584503" evidence="2">
    <location>
        <begin position="22"/>
        <end position="192"/>
    </location>
</feature>
<evidence type="ECO:0000256" key="1">
    <source>
        <dbReference type="SAM" id="Coils"/>
    </source>
</evidence>
<organism evidence="3 4">
    <name type="scientific">Archangium minus</name>
    <dbReference type="NCBI Taxonomy" id="83450"/>
    <lineage>
        <taxon>Bacteria</taxon>
        <taxon>Pseudomonadati</taxon>
        <taxon>Myxococcota</taxon>
        <taxon>Myxococcia</taxon>
        <taxon>Myxococcales</taxon>
        <taxon>Cystobacterineae</taxon>
        <taxon>Archangiaceae</taxon>
        <taxon>Archangium</taxon>
    </lineage>
</organism>
<evidence type="ECO:0000256" key="2">
    <source>
        <dbReference type="SAM" id="SignalP"/>
    </source>
</evidence>
<keyword evidence="4" id="KW-1185">Reference proteome</keyword>
<dbReference type="RefSeq" id="WP_395820865.1">
    <property type="nucleotide sequence ID" value="NZ_CP043494.1"/>
</dbReference>
<evidence type="ECO:0000313" key="4">
    <source>
        <dbReference type="Proteomes" id="UP001611383"/>
    </source>
</evidence>
<name>A0ABY9WPU3_9BACT</name>
<keyword evidence="2" id="KW-0732">Signal</keyword>